<organism evidence="2 3">
    <name type="scientific">Streptomyces bugieae</name>
    <dbReference type="NCBI Taxonomy" id="3098223"/>
    <lineage>
        <taxon>Bacteria</taxon>
        <taxon>Bacillati</taxon>
        <taxon>Actinomycetota</taxon>
        <taxon>Actinomycetes</taxon>
        <taxon>Kitasatosporales</taxon>
        <taxon>Streptomycetaceae</taxon>
        <taxon>Streptomyces</taxon>
    </lineage>
</organism>
<sequence length="416" mass="45444">MTSDATPDLYAEPVVFGQRMQILRTRRGMSRTVLAGLLGKSPSWVKQVEGGRLHMPKLPTILRIAEALRVGDLADLTGDQSMSVGLFAGPGHARLPQVRAALDAFPLTAQQEAPAPSHLRERLTRAWRARHSSPNHREVIGALLPSLLRDAQLAVLQADSARERRVAQGVLSEAYSLSQFFLAYQPDASLLWRVVERGMIAAQESEDPHVIGMAAWLATQAHRDSGHAHFEAADAVNLEALRYLEAFLPEASDDVLAIAGALQFEAGYTAARRGETGTAWRYWDTARAVAERLPADYYHPMTSFSRAVIGAHAVTVAVELHAGAESVRQVSAADATTIPSRPRRARHRIEEARGYQLDRQAEAALAALGKAHEAAPETVRYNGYARRIVLEETESKSPAQRRRASELAVKMGVLAA</sequence>
<dbReference type="Pfam" id="PF13560">
    <property type="entry name" value="HTH_31"/>
    <property type="match status" value="1"/>
</dbReference>
<evidence type="ECO:0000259" key="1">
    <source>
        <dbReference type="PROSITE" id="PS50943"/>
    </source>
</evidence>
<dbReference type="SMART" id="SM00530">
    <property type="entry name" value="HTH_XRE"/>
    <property type="match status" value="1"/>
</dbReference>
<protein>
    <submittedName>
        <fullName evidence="2">Helix-turn-helix transcriptional regulator</fullName>
    </submittedName>
</protein>
<dbReference type="Proteomes" id="UP001307760">
    <property type="component" value="Unassembled WGS sequence"/>
</dbReference>
<keyword evidence="3" id="KW-1185">Reference proteome</keyword>
<dbReference type="InterPro" id="IPR010982">
    <property type="entry name" value="Lambda_DNA-bd_dom_sf"/>
</dbReference>
<dbReference type="EMBL" id="JAZBJP010000023">
    <property type="protein sequence ID" value="MEE4423206.1"/>
    <property type="molecule type" value="Genomic_DNA"/>
</dbReference>
<feature type="domain" description="HTH cro/C1-type" evidence="1">
    <location>
        <begin position="20"/>
        <end position="76"/>
    </location>
</feature>
<proteinExistence type="predicted"/>
<comment type="caution">
    <text evidence="2">The sequence shown here is derived from an EMBL/GenBank/DDBJ whole genome shotgun (WGS) entry which is preliminary data.</text>
</comment>
<dbReference type="SUPFAM" id="SSF47413">
    <property type="entry name" value="lambda repressor-like DNA-binding domains"/>
    <property type="match status" value="1"/>
</dbReference>
<accession>A0ABU7NWG1</accession>
<reference evidence="2 3" key="1">
    <citation type="submission" date="2023-12" db="EMBL/GenBank/DDBJ databases">
        <title>30 novel species of actinomycetes from the DSMZ collection.</title>
        <authorList>
            <person name="Nouioui I."/>
        </authorList>
    </citation>
    <scope>NUCLEOTIDE SEQUENCE [LARGE SCALE GENOMIC DNA]</scope>
    <source>
        <strain evidence="2 3">DSM 41528</strain>
    </source>
</reference>
<evidence type="ECO:0000313" key="3">
    <source>
        <dbReference type="Proteomes" id="UP001307760"/>
    </source>
</evidence>
<gene>
    <name evidence="2" type="ORF">V2J85_28220</name>
</gene>
<dbReference type="PROSITE" id="PS50943">
    <property type="entry name" value="HTH_CROC1"/>
    <property type="match status" value="1"/>
</dbReference>
<dbReference type="CDD" id="cd00093">
    <property type="entry name" value="HTH_XRE"/>
    <property type="match status" value="1"/>
</dbReference>
<dbReference type="RefSeq" id="WP_330823113.1">
    <property type="nucleotide sequence ID" value="NZ_JAZBJP010000023.1"/>
</dbReference>
<dbReference type="Gene3D" id="1.10.260.40">
    <property type="entry name" value="lambda repressor-like DNA-binding domains"/>
    <property type="match status" value="1"/>
</dbReference>
<dbReference type="InterPro" id="IPR001387">
    <property type="entry name" value="Cro/C1-type_HTH"/>
</dbReference>
<name>A0ABU7NWG1_9ACTN</name>
<evidence type="ECO:0000313" key="2">
    <source>
        <dbReference type="EMBL" id="MEE4423206.1"/>
    </source>
</evidence>